<feature type="compositionally biased region" description="Polar residues" evidence="1">
    <location>
        <begin position="604"/>
        <end position="618"/>
    </location>
</feature>
<proteinExistence type="predicted"/>
<dbReference type="KEGG" id="fcy:FRACYDRAFT_237106"/>
<feature type="region of interest" description="Disordered" evidence="1">
    <location>
        <begin position="374"/>
        <end position="548"/>
    </location>
</feature>
<feature type="region of interest" description="Disordered" evidence="1">
    <location>
        <begin position="604"/>
        <end position="631"/>
    </location>
</feature>
<feature type="compositionally biased region" description="Polar residues" evidence="1">
    <location>
        <begin position="123"/>
        <end position="132"/>
    </location>
</feature>
<feature type="compositionally biased region" description="Basic residues" evidence="1">
    <location>
        <begin position="418"/>
        <end position="429"/>
    </location>
</feature>
<feature type="compositionally biased region" description="Basic and acidic residues" evidence="1">
    <location>
        <begin position="319"/>
        <end position="330"/>
    </location>
</feature>
<feature type="compositionally biased region" description="Basic residues" evidence="1">
    <location>
        <begin position="485"/>
        <end position="496"/>
    </location>
</feature>
<feature type="compositionally biased region" description="Polar residues" evidence="1">
    <location>
        <begin position="161"/>
        <end position="172"/>
    </location>
</feature>
<dbReference type="InParanoid" id="A0A1E7FL84"/>
<dbReference type="Proteomes" id="UP000095751">
    <property type="component" value="Unassembled WGS sequence"/>
</dbReference>
<feature type="compositionally biased region" description="Polar residues" evidence="1">
    <location>
        <begin position="331"/>
        <end position="354"/>
    </location>
</feature>
<name>A0A1E7FL84_9STRA</name>
<feature type="compositionally biased region" description="Low complexity" evidence="1">
    <location>
        <begin position="459"/>
        <end position="484"/>
    </location>
</feature>
<feature type="compositionally biased region" description="Low complexity" evidence="1">
    <location>
        <begin position="535"/>
        <end position="545"/>
    </location>
</feature>
<feature type="region of interest" description="Disordered" evidence="1">
    <location>
        <begin position="277"/>
        <end position="359"/>
    </location>
</feature>
<feature type="compositionally biased region" description="Basic and acidic residues" evidence="1">
    <location>
        <begin position="569"/>
        <end position="588"/>
    </location>
</feature>
<evidence type="ECO:0000313" key="2">
    <source>
        <dbReference type="EMBL" id="OEU18825.1"/>
    </source>
</evidence>
<keyword evidence="3" id="KW-1185">Reference proteome</keyword>
<dbReference type="EMBL" id="KV784356">
    <property type="protein sequence ID" value="OEU18825.1"/>
    <property type="molecule type" value="Genomic_DNA"/>
</dbReference>
<feature type="compositionally biased region" description="Polar residues" evidence="1">
    <location>
        <begin position="506"/>
        <end position="516"/>
    </location>
</feature>
<feature type="region of interest" description="Disordered" evidence="1">
    <location>
        <begin position="123"/>
        <end position="172"/>
    </location>
</feature>
<feature type="region of interest" description="Disordered" evidence="1">
    <location>
        <begin position="569"/>
        <end position="589"/>
    </location>
</feature>
<feature type="compositionally biased region" description="Basic and acidic residues" evidence="1">
    <location>
        <begin position="430"/>
        <end position="439"/>
    </location>
</feature>
<sequence length="631" mass="71463">MKAYDAQTLFRAKPSGSRNFDWVHMIQRSNSGYHFTFFYRPTTRHRFMKMNGFTGKGNTDGRFFPKVEDGPKSSLFSDNLDSCSSNFDMIGDCKITKKKKKEVRGGIDNNSWDRHGTTTTTIFSQDQSNTSWHPEFPDQKSCEENENKNKKENTKKERRNSATFSPDQSSTSWDLSLDLHDVCDDSDNDEIEFEVEISQFVNLMGKSQSSERMKALLLNIIKSNKCEELKTSLLCNSNNKSLSEYDSNRSEIHEPDNSCHVIDDIDYIDIDDGIDDTDTNNDKSKKQSDHRTAIKNRADRSETNTPKQSGRRSGFSRQQSERSSSRRSSDPDVTTANRRSGLSRQRRSTQSVRNLKTETRLSTYGHKSCSEIDIDEINNDDDGGDDNNNSNPRLSSSTKNRRSDLSRRSSNTDVTNPIKHRRSSLSRQRRSSESVRNLKSEISPSTDGRKSLSEPFCVDESNNNNDDDGNTSNSNSNPRQLSSTKSRRSSLSRQRHSSQSVRNLKAETSTSTNGHKSCSEIDIDEMYNDDDGGDDNNNNNNSSSSDIRERTDGLHDLLDNMRLAPPSIRIEEPSSVKKEEQPPAEKKGFRNLLVRHLSKKIVTSSSKGSYLKDTSSNSSDEDDCWEVAVKS</sequence>
<feature type="compositionally biased region" description="Basic and acidic residues" evidence="1">
    <location>
        <begin position="135"/>
        <end position="155"/>
    </location>
</feature>
<feature type="compositionally biased region" description="Acidic residues" evidence="1">
    <location>
        <begin position="521"/>
        <end position="534"/>
    </location>
</feature>
<dbReference type="AlphaFoldDB" id="A0A1E7FL84"/>
<feature type="compositionally biased region" description="Basic and acidic residues" evidence="1">
    <location>
        <begin position="280"/>
        <end position="302"/>
    </location>
</feature>
<protein>
    <submittedName>
        <fullName evidence="2">Uncharacterized protein</fullName>
    </submittedName>
</protein>
<organism evidence="2 3">
    <name type="scientific">Fragilariopsis cylindrus CCMP1102</name>
    <dbReference type="NCBI Taxonomy" id="635003"/>
    <lineage>
        <taxon>Eukaryota</taxon>
        <taxon>Sar</taxon>
        <taxon>Stramenopiles</taxon>
        <taxon>Ochrophyta</taxon>
        <taxon>Bacillariophyta</taxon>
        <taxon>Bacillariophyceae</taxon>
        <taxon>Bacillariophycidae</taxon>
        <taxon>Bacillariales</taxon>
        <taxon>Bacillariaceae</taxon>
        <taxon>Fragilariopsis</taxon>
    </lineage>
</organism>
<gene>
    <name evidence="2" type="ORF">FRACYDRAFT_237106</name>
</gene>
<evidence type="ECO:0000313" key="3">
    <source>
        <dbReference type="Proteomes" id="UP000095751"/>
    </source>
</evidence>
<evidence type="ECO:0000256" key="1">
    <source>
        <dbReference type="SAM" id="MobiDB-lite"/>
    </source>
</evidence>
<feature type="compositionally biased region" description="Acidic residues" evidence="1">
    <location>
        <begin position="374"/>
        <end position="385"/>
    </location>
</feature>
<accession>A0A1E7FL84</accession>
<reference evidence="2 3" key="1">
    <citation type="submission" date="2016-09" db="EMBL/GenBank/DDBJ databases">
        <title>Extensive genetic diversity and differential bi-allelic expression allows diatom success in the polar Southern Ocean.</title>
        <authorList>
            <consortium name="DOE Joint Genome Institute"/>
            <person name="Mock T."/>
            <person name="Otillar R.P."/>
            <person name="Strauss J."/>
            <person name="Dupont C."/>
            <person name="Frickenhaus S."/>
            <person name="Maumus F."/>
            <person name="Mcmullan M."/>
            <person name="Sanges R."/>
            <person name="Schmutz J."/>
            <person name="Toseland A."/>
            <person name="Valas R."/>
            <person name="Veluchamy A."/>
            <person name="Ward B.J."/>
            <person name="Allen A."/>
            <person name="Barry K."/>
            <person name="Falciatore A."/>
            <person name="Ferrante M."/>
            <person name="Fortunato A.E."/>
            <person name="Gloeckner G."/>
            <person name="Gruber A."/>
            <person name="Hipkin R."/>
            <person name="Janech M."/>
            <person name="Kroth P."/>
            <person name="Leese F."/>
            <person name="Lindquist E."/>
            <person name="Lyon B.R."/>
            <person name="Martin J."/>
            <person name="Mayer C."/>
            <person name="Parker M."/>
            <person name="Quesneville H."/>
            <person name="Raymond J."/>
            <person name="Uhlig C."/>
            <person name="Valentin K.U."/>
            <person name="Worden A.Z."/>
            <person name="Armbrust E.V."/>
            <person name="Bowler C."/>
            <person name="Green B."/>
            <person name="Moulton V."/>
            <person name="Van Oosterhout C."/>
            <person name="Grigoriev I."/>
        </authorList>
    </citation>
    <scope>NUCLEOTIDE SEQUENCE [LARGE SCALE GENOMIC DNA]</scope>
    <source>
        <strain evidence="2 3">CCMP1102</strain>
    </source>
</reference>